<keyword evidence="6 7" id="KW-0472">Membrane</keyword>
<dbReference type="Proteomes" id="UP000078503">
    <property type="component" value="Unassembled WGS sequence"/>
</dbReference>
<dbReference type="EMBL" id="LVHF01000033">
    <property type="protein sequence ID" value="OAN11358.1"/>
    <property type="molecule type" value="Genomic_DNA"/>
</dbReference>
<evidence type="ECO:0000313" key="9">
    <source>
        <dbReference type="Proteomes" id="UP000078503"/>
    </source>
</evidence>
<dbReference type="OrthoDB" id="8538786at2"/>
<dbReference type="PANTHER" id="PTHR30250:SF10">
    <property type="entry name" value="LIPOPOLYSACCHARIDE BIOSYNTHESIS PROTEIN WZXC"/>
    <property type="match status" value="1"/>
</dbReference>
<evidence type="ECO:0000256" key="5">
    <source>
        <dbReference type="ARBA" id="ARBA00022989"/>
    </source>
</evidence>
<evidence type="ECO:0000256" key="4">
    <source>
        <dbReference type="ARBA" id="ARBA00022692"/>
    </source>
</evidence>
<dbReference type="GO" id="GO:0005886">
    <property type="term" value="C:plasma membrane"/>
    <property type="evidence" value="ECO:0007669"/>
    <property type="project" value="UniProtKB-SubCell"/>
</dbReference>
<feature type="transmembrane region" description="Helical" evidence="7">
    <location>
        <begin position="442"/>
        <end position="468"/>
    </location>
</feature>
<feature type="transmembrane region" description="Helical" evidence="7">
    <location>
        <begin position="12"/>
        <end position="35"/>
    </location>
</feature>
<dbReference type="PANTHER" id="PTHR30250">
    <property type="entry name" value="PST FAMILY PREDICTED COLANIC ACID TRANSPORTER"/>
    <property type="match status" value="1"/>
</dbReference>
<reference evidence="8 9" key="1">
    <citation type="submission" date="2016-03" db="EMBL/GenBank/DDBJ databases">
        <title>Photobacterium proteolyticum sp. nov. a protease producing bacterium isolated from ocean sediments of Laizhou Bay.</title>
        <authorList>
            <person name="Li Y."/>
        </authorList>
    </citation>
    <scope>NUCLEOTIDE SEQUENCE [LARGE SCALE GENOMIC DNA]</scope>
    <source>
        <strain evidence="8 9">R-40508</strain>
    </source>
</reference>
<feature type="transmembrane region" description="Helical" evidence="7">
    <location>
        <begin position="171"/>
        <end position="191"/>
    </location>
</feature>
<feature type="transmembrane region" description="Helical" evidence="7">
    <location>
        <begin position="286"/>
        <end position="308"/>
    </location>
</feature>
<feature type="transmembrane region" description="Helical" evidence="7">
    <location>
        <begin position="378"/>
        <end position="400"/>
    </location>
</feature>
<keyword evidence="3" id="KW-1003">Cell membrane</keyword>
<accession>A0A178K216</accession>
<dbReference type="Pfam" id="PF13440">
    <property type="entry name" value="Polysacc_synt_3"/>
    <property type="match status" value="1"/>
</dbReference>
<feature type="transmembrane region" description="Helical" evidence="7">
    <location>
        <begin position="112"/>
        <end position="132"/>
    </location>
</feature>
<organism evidence="8 9">
    <name type="scientific">Photobacterium jeanii</name>
    <dbReference type="NCBI Taxonomy" id="858640"/>
    <lineage>
        <taxon>Bacteria</taxon>
        <taxon>Pseudomonadati</taxon>
        <taxon>Pseudomonadota</taxon>
        <taxon>Gammaproteobacteria</taxon>
        <taxon>Vibrionales</taxon>
        <taxon>Vibrionaceae</taxon>
        <taxon>Photobacterium</taxon>
    </lineage>
</organism>
<evidence type="ECO:0000256" key="3">
    <source>
        <dbReference type="ARBA" id="ARBA00022475"/>
    </source>
</evidence>
<evidence type="ECO:0000256" key="1">
    <source>
        <dbReference type="ARBA" id="ARBA00004651"/>
    </source>
</evidence>
<keyword evidence="9" id="KW-1185">Reference proteome</keyword>
<protein>
    <recommendedName>
        <fullName evidence="10">Polysaccharide biosynthesis protein C-terminal domain-containing protein</fullName>
    </recommendedName>
</protein>
<keyword evidence="4 7" id="KW-0812">Transmembrane</keyword>
<comment type="subcellular location">
    <subcellularLocation>
        <location evidence="1">Cell membrane</location>
        <topology evidence="1">Multi-pass membrane protein</topology>
    </subcellularLocation>
</comment>
<dbReference type="AlphaFoldDB" id="A0A178K216"/>
<evidence type="ECO:0000256" key="7">
    <source>
        <dbReference type="SAM" id="Phobius"/>
    </source>
</evidence>
<sequence>MSFVKKVASASFWLSIASWISSGISILTMLIFARILSVEEFGLIATATLITAFFELFSRLGTEAYLIKEEKLDKDDINTAWTIQLVAKLFIAFAIFLSAPLIAHYFNEPKLVLILKVLAIIPFIMAFANIGIGLLKKELAYKKLMLFDVNAKITSFALTLVALYFSTSFWVYIFGMVIYFVIITLSSYYFSPYRPTLCLKKLKLQFAFSQWSLLKGFVNFFNTKCDQLIVSKFVGTAALGAFSIAQRIYETASDVLITPFITVLFPGLGQLDKTSPTFSLIYHRTLIVTSLVIFLLAGLLAINAEALVEVALGDAQKWQLVTYLLPIAAPLLITRILSFALFDVFTLLNQMKFLFKFELITAIVSIVVLYLAVTLGDITTLVIARLVLTTLVCALLLLILQQHISFSAITFMLELLPIFTAAIVAFALCWPLQTIFLSHSPALLSIIIVSIGYCIVYIATILLMTALLKGRSDTYGFISEQLDNGKQLAKQKLFKPNVNHS</sequence>
<comment type="similarity">
    <text evidence="2">Belongs to the polysaccharide synthase family.</text>
</comment>
<evidence type="ECO:0000256" key="2">
    <source>
        <dbReference type="ARBA" id="ARBA00007430"/>
    </source>
</evidence>
<keyword evidence="5 7" id="KW-1133">Transmembrane helix</keyword>
<gene>
    <name evidence="8" type="ORF">A3K86_20635</name>
</gene>
<feature type="transmembrane region" description="Helical" evidence="7">
    <location>
        <begin position="144"/>
        <end position="165"/>
    </location>
</feature>
<feature type="transmembrane region" description="Helical" evidence="7">
    <location>
        <begin position="320"/>
        <end position="341"/>
    </location>
</feature>
<evidence type="ECO:0000313" key="8">
    <source>
        <dbReference type="EMBL" id="OAN11358.1"/>
    </source>
</evidence>
<dbReference type="RefSeq" id="WP_068335991.1">
    <property type="nucleotide sequence ID" value="NZ_LVHF01000033.1"/>
</dbReference>
<feature type="transmembrane region" description="Helical" evidence="7">
    <location>
        <begin position="81"/>
        <end position="106"/>
    </location>
</feature>
<feature type="transmembrane region" description="Helical" evidence="7">
    <location>
        <begin position="353"/>
        <end position="372"/>
    </location>
</feature>
<name>A0A178K216_9GAMM</name>
<feature type="transmembrane region" description="Helical" evidence="7">
    <location>
        <begin position="412"/>
        <end position="436"/>
    </location>
</feature>
<comment type="caution">
    <text evidence="8">The sequence shown here is derived from an EMBL/GenBank/DDBJ whole genome shotgun (WGS) entry which is preliminary data.</text>
</comment>
<dbReference type="InterPro" id="IPR050833">
    <property type="entry name" value="Poly_Biosynth_Transport"/>
</dbReference>
<proteinExistence type="inferred from homology"/>
<dbReference type="STRING" id="858640.A3K86_20635"/>
<evidence type="ECO:0008006" key="10">
    <source>
        <dbReference type="Google" id="ProtNLM"/>
    </source>
</evidence>
<evidence type="ECO:0000256" key="6">
    <source>
        <dbReference type="ARBA" id="ARBA00023136"/>
    </source>
</evidence>
<feature type="transmembrane region" description="Helical" evidence="7">
    <location>
        <begin position="41"/>
        <end position="60"/>
    </location>
</feature>